<dbReference type="InterPro" id="IPR052179">
    <property type="entry name" value="DD-CPase-like"/>
</dbReference>
<feature type="domain" description="D-alanyl-D-alanine carboxypeptidase-like core" evidence="2">
    <location>
        <begin position="146"/>
        <end position="268"/>
    </location>
</feature>
<dbReference type="PANTHER" id="PTHR34385">
    <property type="entry name" value="D-ALANYL-D-ALANINE CARBOXYPEPTIDASE"/>
    <property type="match status" value="1"/>
</dbReference>
<dbReference type="SUPFAM" id="SSF55166">
    <property type="entry name" value="Hedgehog/DD-peptidase"/>
    <property type="match status" value="1"/>
</dbReference>
<dbReference type="Pfam" id="PF02557">
    <property type="entry name" value="VanY"/>
    <property type="match status" value="1"/>
</dbReference>
<accession>A0A1G2C682</accession>
<name>A0A1G2C682_9BACT</name>
<dbReference type="InterPro" id="IPR058193">
    <property type="entry name" value="VanY/YodJ_core_dom"/>
</dbReference>
<dbReference type="AlphaFoldDB" id="A0A1G2C682"/>
<proteinExistence type="predicted"/>
<sequence length="299" mass="34403">MVKHIFRVAIPPKYLTAGGIILAAVLVGFGGYRYWTLYRYNNLLEERFAESENTMLELRVWLVSSTRDNADLTQILEREIGKNNLFESQIQDISGTVGALKKLSEVDRELLKKYSKVYFLNENYVPKELTSVDAQYLFNKTKPQLIHSRMLPFLARMLDTAKQEGIELQIVSAYRSFYGQQSVKTGYEITYGAGTANQFSAEQGYSEHQLGTAVDVTDPKTKGLYASFSKSASYAWLLENAHRFGFILSYPKSNSYYTFEPWHWRFVGVALAGALHDKNEYFYNMNQTEIDKYLISFFD</sequence>
<dbReference type="GO" id="GO:0008233">
    <property type="term" value="F:peptidase activity"/>
    <property type="evidence" value="ECO:0007669"/>
    <property type="project" value="InterPro"/>
</dbReference>
<keyword evidence="1" id="KW-0472">Membrane</keyword>
<protein>
    <recommendedName>
        <fullName evidence="2">D-alanyl-D-alanine carboxypeptidase-like core domain-containing protein</fullName>
    </recommendedName>
</protein>
<dbReference type="GO" id="GO:0006508">
    <property type="term" value="P:proteolysis"/>
    <property type="evidence" value="ECO:0007669"/>
    <property type="project" value="InterPro"/>
</dbReference>
<dbReference type="Proteomes" id="UP000176648">
    <property type="component" value="Unassembled WGS sequence"/>
</dbReference>
<gene>
    <name evidence="3" type="ORF">A2122_01435</name>
</gene>
<evidence type="ECO:0000259" key="2">
    <source>
        <dbReference type="Pfam" id="PF02557"/>
    </source>
</evidence>
<evidence type="ECO:0000313" key="4">
    <source>
        <dbReference type="Proteomes" id="UP000176648"/>
    </source>
</evidence>
<dbReference type="InterPro" id="IPR003709">
    <property type="entry name" value="VanY-like_core_dom"/>
</dbReference>
<feature type="transmembrane region" description="Helical" evidence="1">
    <location>
        <begin position="12"/>
        <end position="35"/>
    </location>
</feature>
<dbReference type="PANTHER" id="PTHR34385:SF1">
    <property type="entry name" value="PEPTIDOGLYCAN L-ALANYL-D-GLUTAMATE ENDOPEPTIDASE CWLK"/>
    <property type="match status" value="1"/>
</dbReference>
<comment type="caution">
    <text evidence="3">The sequence shown here is derived from an EMBL/GenBank/DDBJ whole genome shotgun (WGS) entry which is preliminary data.</text>
</comment>
<organism evidence="3 4">
    <name type="scientific">Candidatus Liptonbacteria bacterium GWB1_49_6</name>
    <dbReference type="NCBI Taxonomy" id="1798644"/>
    <lineage>
        <taxon>Bacteria</taxon>
        <taxon>Candidatus Liptoniibacteriota</taxon>
    </lineage>
</organism>
<dbReference type="STRING" id="1798644.A2122_01435"/>
<dbReference type="CDD" id="cd14852">
    <property type="entry name" value="LD-carboxypeptidase"/>
    <property type="match status" value="1"/>
</dbReference>
<keyword evidence="1" id="KW-0812">Transmembrane</keyword>
<reference evidence="3 4" key="1">
    <citation type="journal article" date="2016" name="Nat. Commun.">
        <title>Thousands of microbial genomes shed light on interconnected biogeochemical processes in an aquifer system.</title>
        <authorList>
            <person name="Anantharaman K."/>
            <person name="Brown C.T."/>
            <person name="Hug L.A."/>
            <person name="Sharon I."/>
            <person name="Castelle C.J."/>
            <person name="Probst A.J."/>
            <person name="Thomas B.C."/>
            <person name="Singh A."/>
            <person name="Wilkins M.J."/>
            <person name="Karaoz U."/>
            <person name="Brodie E.L."/>
            <person name="Williams K.H."/>
            <person name="Hubbard S.S."/>
            <person name="Banfield J.F."/>
        </authorList>
    </citation>
    <scope>NUCLEOTIDE SEQUENCE [LARGE SCALE GENOMIC DNA]</scope>
</reference>
<dbReference type="Gene3D" id="3.30.1380.10">
    <property type="match status" value="1"/>
</dbReference>
<evidence type="ECO:0000256" key="1">
    <source>
        <dbReference type="SAM" id="Phobius"/>
    </source>
</evidence>
<evidence type="ECO:0000313" key="3">
    <source>
        <dbReference type="EMBL" id="OGY96913.1"/>
    </source>
</evidence>
<keyword evidence="1" id="KW-1133">Transmembrane helix</keyword>
<dbReference type="InterPro" id="IPR009045">
    <property type="entry name" value="Zn_M74/Hedgehog-like"/>
</dbReference>
<dbReference type="EMBL" id="MHKU01000017">
    <property type="protein sequence ID" value="OGY96913.1"/>
    <property type="molecule type" value="Genomic_DNA"/>
</dbReference>